<evidence type="ECO:0000256" key="5">
    <source>
        <dbReference type="ARBA" id="ARBA00022989"/>
    </source>
</evidence>
<protein>
    <submittedName>
        <fullName evidence="10">Uncharacterized ABC transporter permease Rv0072</fullName>
    </submittedName>
</protein>
<evidence type="ECO:0000256" key="3">
    <source>
        <dbReference type="ARBA" id="ARBA00022475"/>
    </source>
</evidence>
<evidence type="ECO:0000259" key="8">
    <source>
        <dbReference type="Pfam" id="PF02687"/>
    </source>
</evidence>
<keyword evidence="2" id="KW-0813">Transport</keyword>
<dbReference type="Proteomes" id="UP001174909">
    <property type="component" value="Unassembled WGS sequence"/>
</dbReference>
<feature type="domain" description="ABC3 transporter permease C-terminal" evidence="8">
    <location>
        <begin position="260"/>
        <end position="364"/>
    </location>
</feature>
<reference evidence="10" key="1">
    <citation type="submission" date="2023-03" db="EMBL/GenBank/DDBJ databases">
        <authorList>
            <person name="Steffen K."/>
            <person name="Cardenas P."/>
        </authorList>
    </citation>
    <scope>NUCLEOTIDE SEQUENCE</scope>
</reference>
<evidence type="ECO:0000259" key="9">
    <source>
        <dbReference type="Pfam" id="PF12704"/>
    </source>
</evidence>
<keyword evidence="5 7" id="KW-1133">Transmembrane helix</keyword>
<proteinExistence type="predicted"/>
<organism evidence="10 11">
    <name type="scientific">Geodia barretti</name>
    <name type="common">Barrett's horny sponge</name>
    <dbReference type="NCBI Taxonomy" id="519541"/>
    <lineage>
        <taxon>Eukaryota</taxon>
        <taxon>Metazoa</taxon>
        <taxon>Porifera</taxon>
        <taxon>Demospongiae</taxon>
        <taxon>Heteroscleromorpha</taxon>
        <taxon>Tetractinellida</taxon>
        <taxon>Astrophorina</taxon>
        <taxon>Geodiidae</taxon>
        <taxon>Geodia</taxon>
    </lineage>
</organism>
<sequence length="374" mass="40428">MAYRKARVILTTIGITVLIALILMLGGIMNGMRIQAQQYPKFTGADIWISAEGSGSAFIGFSLLVPEHLAYLDGAPPLKPQSLSPLVFAHARPVIRGKLGKAVVVGYKVGKLGGPTQFELTEGRMVTASEYEGWAEADIPPREVVVDEKMNLEIGERILIGNKDLKVVGKAKSLMFVLDTPLLFMDLRTAQEVLLKNSLHVNMMIAQAAEGYTPEKAAKDLENFDAELKTIDVRTLKQTLGDIIATYVDEPMKAVQFLRVMLWIAAGLIVGMITYVTTLEKTQEIGVLKAIGASNFYISSLIIKQVVLMSVAGVVCGLILSYIFAVAAPIFVSIHPVESGIVVLISFVVCCAGGYLAARKAIAVDPMVAFRGEV</sequence>
<dbReference type="AlphaFoldDB" id="A0AA35WJF3"/>
<feature type="transmembrane region" description="Helical" evidence="7">
    <location>
        <begin position="260"/>
        <end position="279"/>
    </location>
</feature>
<dbReference type="Pfam" id="PF12704">
    <property type="entry name" value="MacB_PCD"/>
    <property type="match status" value="1"/>
</dbReference>
<evidence type="ECO:0000256" key="7">
    <source>
        <dbReference type="SAM" id="Phobius"/>
    </source>
</evidence>
<dbReference type="GO" id="GO:0005886">
    <property type="term" value="C:plasma membrane"/>
    <property type="evidence" value="ECO:0007669"/>
    <property type="project" value="UniProtKB-SubCell"/>
</dbReference>
<dbReference type="InterPro" id="IPR025857">
    <property type="entry name" value="MacB_PCD"/>
</dbReference>
<keyword evidence="4 7" id="KW-0812">Transmembrane</keyword>
<dbReference type="InterPro" id="IPR051125">
    <property type="entry name" value="ABC-4/HrtB_transporter"/>
</dbReference>
<evidence type="ECO:0000256" key="2">
    <source>
        <dbReference type="ARBA" id="ARBA00022448"/>
    </source>
</evidence>
<evidence type="ECO:0000313" key="11">
    <source>
        <dbReference type="Proteomes" id="UP001174909"/>
    </source>
</evidence>
<evidence type="ECO:0000256" key="1">
    <source>
        <dbReference type="ARBA" id="ARBA00004651"/>
    </source>
</evidence>
<dbReference type="EMBL" id="CASHTH010001969">
    <property type="protein sequence ID" value="CAI8022629.1"/>
    <property type="molecule type" value="Genomic_DNA"/>
</dbReference>
<gene>
    <name evidence="10" type="ORF">GBAR_LOCUS13275</name>
</gene>
<dbReference type="PANTHER" id="PTHR43738:SF1">
    <property type="entry name" value="HEMIN TRANSPORT SYSTEM PERMEASE PROTEIN HRTB-RELATED"/>
    <property type="match status" value="1"/>
</dbReference>
<keyword evidence="6 7" id="KW-0472">Membrane</keyword>
<feature type="domain" description="MacB-like periplasmic core" evidence="9">
    <location>
        <begin position="9"/>
        <end position="223"/>
    </location>
</feature>
<feature type="transmembrane region" description="Helical" evidence="7">
    <location>
        <begin position="340"/>
        <end position="358"/>
    </location>
</feature>
<evidence type="ECO:0000256" key="4">
    <source>
        <dbReference type="ARBA" id="ARBA00022692"/>
    </source>
</evidence>
<comment type="caution">
    <text evidence="10">The sequence shown here is derived from an EMBL/GenBank/DDBJ whole genome shotgun (WGS) entry which is preliminary data.</text>
</comment>
<dbReference type="PANTHER" id="PTHR43738">
    <property type="entry name" value="ABC TRANSPORTER, MEMBRANE PROTEIN"/>
    <property type="match status" value="1"/>
</dbReference>
<evidence type="ECO:0000313" key="10">
    <source>
        <dbReference type="EMBL" id="CAI8022629.1"/>
    </source>
</evidence>
<dbReference type="InterPro" id="IPR003838">
    <property type="entry name" value="ABC3_permease_C"/>
</dbReference>
<dbReference type="Pfam" id="PF02687">
    <property type="entry name" value="FtsX"/>
    <property type="match status" value="1"/>
</dbReference>
<keyword evidence="11" id="KW-1185">Reference proteome</keyword>
<accession>A0AA35WJF3</accession>
<comment type="subcellular location">
    <subcellularLocation>
        <location evidence="1">Cell membrane</location>
        <topology evidence="1">Multi-pass membrane protein</topology>
    </subcellularLocation>
</comment>
<name>A0AA35WJF3_GEOBA</name>
<feature type="transmembrane region" description="Helical" evidence="7">
    <location>
        <begin position="310"/>
        <end position="334"/>
    </location>
</feature>
<keyword evidence="3" id="KW-1003">Cell membrane</keyword>
<feature type="transmembrane region" description="Helical" evidence="7">
    <location>
        <begin position="6"/>
        <end position="28"/>
    </location>
</feature>
<evidence type="ECO:0000256" key="6">
    <source>
        <dbReference type="ARBA" id="ARBA00023136"/>
    </source>
</evidence>